<name>A0ABP0I2I8_9DINO</name>
<accession>A0ABP0I2I8</accession>
<gene>
    <name evidence="1" type="ORF">CCMP2556_LOCUS4123</name>
</gene>
<dbReference type="EMBL" id="CAXAMN010001669">
    <property type="protein sequence ID" value="CAK8995673.1"/>
    <property type="molecule type" value="Genomic_DNA"/>
</dbReference>
<comment type="caution">
    <text evidence="1">The sequence shown here is derived from an EMBL/GenBank/DDBJ whole genome shotgun (WGS) entry which is preliminary data.</text>
</comment>
<reference evidence="1 2" key="1">
    <citation type="submission" date="2024-02" db="EMBL/GenBank/DDBJ databases">
        <authorList>
            <person name="Chen Y."/>
            <person name="Shah S."/>
            <person name="Dougan E. K."/>
            <person name="Thang M."/>
            <person name="Chan C."/>
        </authorList>
    </citation>
    <scope>NUCLEOTIDE SEQUENCE [LARGE SCALE GENOMIC DNA]</scope>
</reference>
<evidence type="ECO:0000313" key="2">
    <source>
        <dbReference type="Proteomes" id="UP001642484"/>
    </source>
</evidence>
<dbReference type="Proteomes" id="UP001642484">
    <property type="component" value="Unassembled WGS sequence"/>
</dbReference>
<organism evidence="1 2">
    <name type="scientific">Durusdinium trenchii</name>
    <dbReference type="NCBI Taxonomy" id="1381693"/>
    <lineage>
        <taxon>Eukaryota</taxon>
        <taxon>Sar</taxon>
        <taxon>Alveolata</taxon>
        <taxon>Dinophyceae</taxon>
        <taxon>Suessiales</taxon>
        <taxon>Symbiodiniaceae</taxon>
        <taxon>Durusdinium</taxon>
    </lineage>
</organism>
<sequence>MLEAALVFEFHKHVGCRNQRGTGGDGALNRKDPSPPPYFVYVTGGRADQMRRAPCKHLVELARAEVARNVAASRTLRAFAQVRLKDAEAGVHKVLVDNGYSAPVTVDEIDLGEPKYRRFPFIKLSSWAQHLLDTNRLPKQFVGVKSLEKMQPVLVEYWRRFKQLRPNHRVFELEAAGTISLSNCIPYYSHSDEGRSFKHLPIWILSSHGALGRGTRFYLASGKHRAPLRRNGMGLNFVGKTWSTNYIFTAAMKVVLVDVPDALDKLVAAFASDAQMLLETGLLSRDGQTRVWLAHIGTKGDLPALVKLGGMKRSFSNVPRGPSSKRACRGICHACMAGQELDANQGRAAVPFEDFSPNAAWVSTRFQELPWDVTPPIVQGLHLSEEDQTSFFNIDLWHNCHMGICKHFCASSFIGILESDLDAVPRVGMEAKFQWITQIYLNYFKSRRVNPFVREISRDTMNFPAGTACPIGKWSKGQASTEMMMFLHFFCRQYIEGNTADPLLLTIADAARALNLALSTLYRSGYWLQKEKAALLAKLMFRFLALYAKCAELTLRQGKRRFAMVPKLHMLAHAAFDLQDQSSRAEWAHNPLAMTNQIQEDFIGRPSRISRRVNIRSLHKSLIMRTLIVYQDSWRVADSDERGMDGYPDV</sequence>
<protein>
    <submittedName>
        <fullName evidence="1">Uncharacterized protein</fullName>
    </submittedName>
</protein>
<proteinExistence type="predicted"/>
<keyword evidence="2" id="KW-1185">Reference proteome</keyword>
<evidence type="ECO:0000313" key="1">
    <source>
        <dbReference type="EMBL" id="CAK8995673.1"/>
    </source>
</evidence>